<keyword evidence="2" id="KW-1185">Reference proteome</keyword>
<gene>
    <name evidence="1" type="ORF">VFH_IV167480</name>
</gene>
<dbReference type="AlphaFoldDB" id="A0AAV1ANQ6"/>
<accession>A0AAV1ANQ6</accession>
<evidence type="ECO:0000313" key="2">
    <source>
        <dbReference type="Proteomes" id="UP001157006"/>
    </source>
</evidence>
<organism evidence="1 2">
    <name type="scientific">Vicia faba</name>
    <name type="common">Broad bean</name>
    <name type="synonym">Faba vulgaris</name>
    <dbReference type="NCBI Taxonomy" id="3906"/>
    <lineage>
        <taxon>Eukaryota</taxon>
        <taxon>Viridiplantae</taxon>
        <taxon>Streptophyta</taxon>
        <taxon>Embryophyta</taxon>
        <taxon>Tracheophyta</taxon>
        <taxon>Spermatophyta</taxon>
        <taxon>Magnoliopsida</taxon>
        <taxon>eudicotyledons</taxon>
        <taxon>Gunneridae</taxon>
        <taxon>Pentapetalae</taxon>
        <taxon>rosids</taxon>
        <taxon>fabids</taxon>
        <taxon>Fabales</taxon>
        <taxon>Fabaceae</taxon>
        <taxon>Papilionoideae</taxon>
        <taxon>50 kb inversion clade</taxon>
        <taxon>NPAAA clade</taxon>
        <taxon>Hologalegina</taxon>
        <taxon>IRL clade</taxon>
        <taxon>Fabeae</taxon>
        <taxon>Vicia</taxon>
    </lineage>
</organism>
<name>A0AAV1ANQ6_VICFA</name>
<evidence type="ECO:0000313" key="1">
    <source>
        <dbReference type="EMBL" id="CAI8610142.1"/>
    </source>
</evidence>
<dbReference type="Proteomes" id="UP001157006">
    <property type="component" value="Chromosome 4"/>
</dbReference>
<protein>
    <submittedName>
        <fullName evidence="1">Uncharacterized protein</fullName>
    </submittedName>
</protein>
<reference evidence="1 2" key="1">
    <citation type="submission" date="2023-01" db="EMBL/GenBank/DDBJ databases">
        <authorList>
            <person name="Kreplak J."/>
        </authorList>
    </citation>
    <scope>NUCLEOTIDE SEQUENCE [LARGE SCALE GENOMIC DNA]</scope>
</reference>
<dbReference type="PANTHER" id="PTHR11206">
    <property type="entry name" value="MULTIDRUG RESISTANCE PROTEIN"/>
    <property type="match status" value="1"/>
</dbReference>
<sequence>MLLPMFVFATPMLKFIGQPVEVAEQAGLVAIWLILFHLSFPFQFTLQRFLQCQLKTAILAWVLERVILVFDARTSYMKPNLHVTINCDAVEFDYVDAIAENLVVSIDIIRRITNMINIK</sequence>
<dbReference type="EMBL" id="OX451739">
    <property type="protein sequence ID" value="CAI8610142.1"/>
    <property type="molecule type" value="Genomic_DNA"/>
</dbReference>
<proteinExistence type="predicted"/>